<dbReference type="PANTHER" id="PTHR47002">
    <property type="entry name" value="AQUAPORIN-LIKE"/>
    <property type="match status" value="1"/>
</dbReference>
<dbReference type="InterPro" id="IPR000425">
    <property type="entry name" value="MIP"/>
</dbReference>
<evidence type="ECO:0000256" key="7">
    <source>
        <dbReference type="SAM" id="Phobius"/>
    </source>
</evidence>
<evidence type="ECO:0000256" key="1">
    <source>
        <dbReference type="ARBA" id="ARBA00004141"/>
    </source>
</evidence>
<evidence type="ECO:0000256" key="6">
    <source>
        <dbReference type="RuleBase" id="RU000477"/>
    </source>
</evidence>
<feature type="transmembrane region" description="Helical" evidence="7">
    <location>
        <begin position="105"/>
        <end position="131"/>
    </location>
</feature>
<dbReference type="AlphaFoldDB" id="A0A2V5HSW9"/>
<dbReference type="GO" id="GO:0015267">
    <property type="term" value="F:channel activity"/>
    <property type="evidence" value="ECO:0007669"/>
    <property type="project" value="InterPro"/>
</dbReference>
<dbReference type="InterPro" id="IPR023271">
    <property type="entry name" value="Aquaporin-like"/>
</dbReference>
<dbReference type="Gene3D" id="1.20.1080.10">
    <property type="entry name" value="Glycerol uptake facilitator protein"/>
    <property type="match status" value="1"/>
</dbReference>
<dbReference type="PANTHER" id="PTHR47002:SF2">
    <property type="entry name" value="AQUAPORIN AQPAE.A-LIKE"/>
    <property type="match status" value="1"/>
</dbReference>
<keyword evidence="9" id="KW-1185">Reference proteome</keyword>
<feature type="transmembrane region" description="Helical" evidence="7">
    <location>
        <begin position="62"/>
        <end position="85"/>
    </location>
</feature>
<evidence type="ECO:0000256" key="3">
    <source>
        <dbReference type="ARBA" id="ARBA00022692"/>
    </source>
</evidence>
<name>A0A2V5HSW9_9EURO</name>
<keyword evidence="5 7" id="KW-0472">Membrane</keyword>
<dbReference type="GO" id="GO:0016020">
    <property type="term" value="C:membrane"/>
    <property type="evidence" value="ECO:0007669"/>
    <property type="project" value="UniProtKB-SubCell"/>
</dbReference>
<protein>
    <submittedName>
        <fullName evidence="8">MIP transporter</fullName>
    </submittedName>
</protein>
<comment type="similarity">
    <text evidence="6">Belongs to the MIP/aquaporin (TC 1.A.8) family.</text>
</comment>
<feature type="transmembrane region" description="Helical" evidence="7">
    <location>
        <begin position="202"/>
        <end position="222"/>
    </location>
</feature>
<organism evidence="8 9">
    <name type="scientific">Aspergillus indologenus CBS 114.80</name>
    <dbReference type="NCBI Taxonomy" id="1450541"/>
    <lineage>
        <taxon>Eukaryota</taxon>
        <taxon>Fungi</taxon>
        <taxon>Dikarya</taxon>
        <taxon>Ascomycota</taxon>
        <taxon>Pezizomycotina</taxon>
        <taxon>Eurotiomycetes</taxon>
        <taxon>Eurotiomycetidae</taxon>
        <taxon>Eurotiales</taxon>
        <taxon>Aspergillaceae</taxon>
        <taxon>Aspergillus</taxon>
        <taxon>Aspergillus subgen. Circumdati</taxon>
    </lineage>
</organism>
<dbReference type="Proteomes" id="UP000248817">
    <property type="component" value="Unassembled WGS sequence"/>
</dbReference>
<evidence type="ECO:0000313" key="8">
    <source>
        <dbReference type="EMBL" id="PYI25782.1"/>
    </source>
</evidence>
<keyword evidence="2 6" id="KW-0813">Transport</keyword>
<comment type="subcellular location">
    <subcellularLocation>
        <location evidence="1">Membrane</location>
        <topology evidence="1">Multi-pass membrane protein</topology>
    </subcellularLocation>
</comment>
<keyword evidence="4 7" id="KW-1133">Transmembrane helix</keyword>
<gene>
    <name evidence="8" type="ORF">BP00DRAFT_408749</name>
</gene>
<sequence>MDPTEAKPTIQPFTGRIGGNQTLVVDRHDPDNAALLKRVPDAAPMMSIKEGLKPGGFGEFDLWKFGFIECVGTMLNVFITAWASIKPSSNTSTSTTTSTTPAGVYATATFLGPTIGSLINWLTLTLCIFTFSNVTGSHLNPTITLATFFARLITLPRAVIYLAAQTLGGTLAGLMLRAGYGTRAFAVGGCAVDTARVPVQQAFLLEVVFCLLLVFWSFGVGLDPRQGRLFGAALSPFLVGMALGTVSWASAFSREGFGGAGLNPARCLGVYVATGFPGYHWIHWVAALAAAVGHGVVYFCVPPWSASDVRV</sequence>
<dbReference type="InterPro" id="IPR022357">
    <property type="entry name" value="MIP_CS"/>
</dbReference>
<feature type="transmembrane region" description="Helical" evidence="7">
    <location>
        <begin position="229"/>
        <end position="249"/>
    </location>
</feature>
<dbReference type="SUPFAM" id="SSF81338">
    <property type="entry name" value="Aquaporin-like"/>
    <property type="match status" value="1"/>
</dbReference>
<dbReference type="PRINTS" id="PR00783">
    <property type="entry name" value="MINTRINSICP"/>
</dbReference>
<accession>A0A2V5HSW9</accession>
<evidence type="ECO:0000256" key="2">
    <source>
        <dbReference type="ARBA" id="ARBA00022448"/>
    </source>
</evidence>
<evidence type="ECO:0000313" key="9">
    <source>
        <dbReference type="Proteomes" id="UP000248817"/>
    </source>
</evidence>
<dbReference type="PROSITE" id="PS00221">
    <property type="entry name" value="MIP"/>
    <property type="match status" value="1"/>
</dbReference>
<keyword evidence="3 6" id="KW-0812">Transmembrane</keyword>
<proteinExistence type="inferred from homology"/>
<reference evidence="8 9" key="1">
    <citation type="submission" date="2018-02" db="EMBL/GenBank/DDBJ databases">
        <title>The genomes of Aspergillus section Nigri reveals drivers in fungal speciation.</title>
        <authorList>
            <consortium name="DOE Joint Genome Institute"/>
            <person name="Vesth T.C."/>
            <person name="Nybo J."/>
            <person name="Theobald S."/>
            <person name="Brandl J."/>
            <person name="Frisvad J.C."/>
            <person name="Nielsen K.F."/>
            <person name="Lyhne E.K."/>
            <person name="Kogle M.E."/>
            <person name="Kuo A."/>
            <person name="Riley R."/>
            <person name="Clum A."/>
            <person name="Nolan M."/>
            <person name="Lipzen A."/>
            <person name="Salamov A."/>
            <person name="Henrissat B."/>
            <person name="Wiebenga A."/>
            <person name="De vries R.P."/>
            <person name="Grigoriev I.V."/>
            <person name="Mortensen U.H."/>
            <person name="Andersen M.R."/>
            <person name="Baker S.E."/>
        </authorList>
    </citation>
    <scope>NUCLEOTIDE SEQUENCE [LARGE SCALE GENOMIC DNA]</scope>
    <source>
        <strain evidence="8 9">CBS 114.80</strain>
    </source>
</reference>
<evidence type="ECO:0000256" key="4">
    <source>
        <dbReference type="ARBA" id="ARBA00022989"/>
    </source>
</evidence>
<evidence type="ECO:0000256" key="5">
    <source>
        <dbReference type="ARBA" id="ARBA00023136"/>
    </source>
</evidence>
<feature type="transmembrane region" description="Helical" evidence="7">
    <location>
        <begin position="281"/>
        <end position="301"/>
    </location>
</feature>
<dbReference type="Pfam" id="PF00230">
    <property type="entry name" value="MIP"/>
    <property type="match status" value="1"/>
</dbReference>
<dbReference type="EMBL" id="KZ825627">
    <property type="protein sequence ID" value="PYI25782.1"/>
    <property type="molecule type" value="Genomic_DNA"/>
</dbReference>